<dbReference type="PANTHER" id="PTHR11941:SF54">
    <property type="entry name" value="ENOYL-COA HYDRATASE, MITOCHONDRIAL"/>
    <property type="match status" value="1"/>
</dbReference>
<accession>A0A3A3GC46</accession>
<dbReference type="PANTHER" id="PTHR11941">
    <property type="entry name" value="ENOYL-COA HYDRATASE-RELATED"/>
    <property type="match status" value="1"/>
</dbReference>
<name>A0A3A3GC46_9BURK</name>
<organism evidence="1 2">
    <name type="scientific">Noviherbaspirillum saxi</name>
    <dbReference type="NCBI Taxonomy" id="2320863"/>
    <lineage>
        <taxon>Bacteria</taxon>
        <taxon>Pseudomonadati</taxon>
        <taxon>Pseudomonadota</taxon>
        <taxon>Betaproteobacteria</taxon>
        <taxon>Burkholderiales</taxon>
        <taxon>Oxalobacteraceae</taxon>
        <taxon>Noviherbaspirillum</taxon>
    </lineage>
</organism>
<keyword evidence="2" id="KW-1185">Reference proteome</keyword>
<dbReference type="GO" id="GO:0006635">
    <property type="term" value="P:fatty acid beta-oxidation"/>
    <property type="evidence" value="ECO:0007669"/>
    <property type="project" value="TreeGrafter"/>
</dbReference>
<proteinExistence type="predicted"/>
<dbReference type="InterPro" id="IPR029045">
    <property type="entry name" value="ClpP/crotonase-like_dom_sf"/>
</dbReference>
<dbReference type="Pfam" id="PF00378">
    <property type="entry name" value="ECH_1"/>
    <property type="match status" value="1"/>
</dbReference>
<reference evidence="2" key="1">
    <citation type="submission" date="2018-09" db="EMBL/GenBank/DDBJ databases">
        <authorList>
            <person name="Zhu H."/>
        </authorList>
    </citation>
    <scope>NUCLEOTIDE SEQUENCE [LARGE SCALE GENOMIC DNA]</scope>
    <source>
        <strain evidence="2">K1R23-30</strain>
    </source>
</reference>
<dbReference type="OrthoDB" id="9148881at2"/>
<protein>
    <submittedName>
        <fullName evidence="1">Enoyl-CoA hydratase/isomerase family protein</fullName>
    </submittedName>
</protein>
<dbReference type="EMBL" id="QYUO01000001">
    <property type="protein sequence ID" value="RJF99785.1"/>
    <property type="molecule type" value="Genomic_DNA"/>
</dbReference>
<dbReference type="CDD" id="cd06558">
    <property type="entry name" value="crotonase-like"/>
    <property type="match status" value="1"/>
</dbReference>
<keyword evidence="1" id="KW-0413">Isomerase</keyword>
<evidence type="ECO:0000313" key="2">
    <source>
        <dbReference type="Proteomes" id="UP000265955"/>
    </source>
</evidence>
<evidence type="ECO:0000313" key="1">
    <source>
        <dbReference type="EMBL" id="RJF99785.1"/>
    </source>
</evidence>
<sequence length="261" mass="27934">MGIKFEMDGNLAIVTFDNPPLNLLGNSAFAGFEEGMELAVKNKARALLTLATGEHFCGGAHVTENFLNKDGNDGRRMLNRSYLLTQRFEKLPFPTVVAVRGMCLGGGLELAQIHDIIWAGESAQFGQVEARIGTATLLGGGPRLVQRIGLTRAKEMVFSASPYPAKTMLEWGLINRILPDSEVEAKARSYAKQLSEGPTIAHAVNKAIVNASAASGLSAADDMTIALAPATFDTNDMKSAVNRVQEKGIESLFKGMTFSGT</sequence>
<dbReference type="Gene3D" id="3.90.226.10">
    <property type="entry name" value="2-enoyl-CoA Hydratase, Chain A, domain 1"/>
    <property type="match status" value="1"/>
</dbReference>
<dbReference type="InterPro" id="IPR001753">
    <property type="entry name" value="Enoyl-CoA_hydra/iso"/>
</dbReference>
<gene>
    <name evidence="1" type="ORF">D3871_15600</name>
</gene>
<comment type="caution">
    <text evidence="1">The sequence shown here is derived from an EMBL/GenBank/DDBJ whole genome shotgun (WGS) entry which is preliminary data.</text>
</comment>
<dbReference type="SUPFAM" id="SSF52096">
    <property type="entry name" value="ClpP/crotonase"/>
    <property type="match status" value="1"/>
</dbReference>
<dbReference type="RefSeq" id="WP_119769730.1">
    <property type="nucleotide sequence ID" value="NZ_QYUO01000001.1"/>
</dbReference>
<dbReference type="Proteomes" id="UP000265955">
    <property type="component" value="Unassembled WGS sequence"/>
</dbReference>
<dbReference type="GO" id="GO:0016853">
    <property type="term" value="F:isomerase activity"/>
    <property type="evidence" value="ECO:0007669"/>
    <property type="project" value="UniProtKB-KW"/>
</dbReference>
<dbReference type="AlphaFoldDB" id="A0A3A3GC46"/>